<evidence type="ECO:0000313" key="2">
    <source>
        <dbReference type="Proteomes" id="UP000182888"/>
    </source>
</evidence>
<protein>
    <submittedName>
        <fullName evidence="1">Uncharacterized protein</fullName>
    </submittedName>
</protein>
<gene>
    <name evidence="1" type="ORF">MPL1032_70093</name>
</gene>
<dbReference type="EMBL" id="CCND01000050">
    <property type="protein sequence ID" value="CDX62853.1"/>
    <property type="molecule type" value="Genomic_DNA"/>
</dbReference>
<name>A0A0K2W773_MESPL</name>
<reference evidence="2" key="1">
    <citation type="submission" date="2014-08" db="EMBL/GenBank/DDBJ databases">
        <authorList>
            <person name="Edwards T."/>
        </authorList>
    </citation>
    <scope>NUCLEOTIDE SEQUENCE [LARGE SCALE GENOMIC DNA]</scope>
</reference>
<sequence length="155" mass="17816">MPGKDDRPLPGRHEQDDVTSDLVRLMPRDLVFTMRFLGESQNLLQRHFQGFMEAEMAAAGMTEETHPMIHAFIERHALLMRDFVFSGVALTRQFRIEEVERLIGDRTSLLRVDIWDQLRGHIAMAERQFRSQVPGLPQLLSGWAAPAPKTPPDDR</sequence>
<organism evidence="1 2">
    <name type="scientific">Mesorhizobium plurifarium</name>
    <dbReference type="NCBI Taxonomy" id="69974"/>
    <lineage>
        <taxon>Bacteria</taxon>
        <taxon>Pseudomonadati</taxon>
        <taxon>Pseudomonadota</taxon>
        <taxon>Alphaproteobacteria</taxon>
        <taxon>Hyphomicrobiales</taxon>
        <taxon>Phyllobacteriaceae</taxon>
        <taxon>Mesorhizobium</taxon>
    </lineage>
</organism>
<accession>A0A0K2W773</accession>
<dbReference type="AlphaFoldDB" id="A0A0K2W773"/>
<dbReference type="Proteomes" id="UP000182888">
    <property type="component" value="Unassembled WGS sequence"/>
</dbReference>
<evidence type="ECO:0000313" key="1">
    <source>
        <dbReference type="EMBL" id="CDX62853.1"/>
    </source>
</evidence>
<proteinExistence type="predicted"/>